<feature type="domain" description="Mechanosensitive ion channel transmembrane helices 2/3" evidence="10">
    <location>
        <begin position="71"/>
        <end position="112"/>
    </location>
</feature>
<comment type="subunit">
    <text evidence="7">Homoheptamer.</text>
</comment>
<dbReference type="Gene3D" id="2.30.30.60">
    <property type="match status" value="1"/>
</dbReference>
<dbReference type="InterPro" id="IPR011066">
    <property type="entry name" value="MscS_channel_C_sf"/>
</dbReference>
<dbReference type="InterPro" id="IPR011014">
    <property type="entry name" value="MscS_channel_TM-2"/>
</dbReference>
<proteinExistence type="inferred from homology"/>
<evidence type="ECO:0000313" key="11">
    <source>
        <dbReference type="EMBL" id="MEX3173448.1"/>
    </source>
</evidence>
<comment type="similarity">
    <text evidence="2 7">Belongs to the MscS (TC 1.A.23) family.</text>
</comment>
<evidence type="ECO:0000259" key="10">
    <source>
        <dbReference type="Pfam" id="PF21088"/>
    </source>
</evidence>
<evidence type="ECO:0000256" key="6">
    <source>
        <dbReference type="ARBA" id="ARBA00023136"/>
    </source>
</evidence>
<evidence type="ECO:0000259" key="9">
    <source>
        <dbReference type="Pfam" id="PF21082"/>
    </source>
</evidence>
<dbReference type="Gene3D" id="1.10.287.1260">
    <property type="match status" value="1"/>
</dbReference>
<keyword evidence="7" id="KW-0997">Cell inner membrane</keyword>
<feature type="domain" description="Mechanosensitive ion channel MscS C-terminal" evidence="9">
    <location>
        <begin position="186"/>
        <end position="268"/>
    </location>
</feature>
<dbReference type="Pfam" id="PF00924">
    <property type="entry name" value="MS_channel_2nd"/>
    <property type="match status" value="1"/>
</dbReference>
<dbReference type="RefSeq" id="WP_261435399.1">
    <property type="nucleotide sequence ID" value="NZ_CAMKID010000004.1"/>
</dbReference>
<keyword evidence="7" id="KW-0407">Ion channel</keyword>
<comment type="subcellular location">
    <subcellularLocation>
        <location evidence="7">Cell inner membrane</location>
        <topology evidence="7">Multi-pass membrane protein</topology>
    </subcellularLocation>
    <subcellularLocation>
        <location evidence="1">Cell membrane</location>
        <topology evidence="1">Multi-pass membrane protein</topology>
    </subcellularLocation>
</comment>
<dbReference type="Proteomes" id="UP001558101">
    <property type="component" value="Unassembled WGS sequence"/>
</dbReference>
<dbReference type="InterPro" id="IPR049142">
    <property type="entry name" value="MS_channel_1st"/>
</dbReference>
<keyword evidence="7" id="KW-0813">Transport</keyword>
<evidence type="ECO:0000256" key="1">
    <source>
        <dbReference type="ARBA" id="ARBA00004651"/>
    </source>
</evidence>
<evidence type="ECO:0000256" key="3">
    <source>
        <dbReference type="ARBA" id="ARBA00022475"/>
    </source>
</evidence>
<gene>
    <name evidence="11" type="primary">mscS</name>
    <name evidence="11" type="ORF">AB4M04_15325</name>
</gene>
<dbReference type="Pfam" id="PF21088">
    <property type="entry name" value="MS_channel_1st"/>
    <property type="match status" value="1"/>
</dbReference>
<dbReference type="InterPro" id="IPR045275">
    <property type="entry name" value="MscS_archaea/bacteria_type"/>
</dbReference>
<dbReference type="PANTHER" id="PTHR30221">
    <property type="entry name" value="SMALL-CONDUCTANCE MECHANOSENSITIVE CHANNEL"/>
    <property type="match status" value="1"/>
</dbReference>
<dbReference type="Pfam" id="PF21082">
    <property type="entry name" value="MS_channel_3rd"/>
    <property type="match status" value="1"/>
</dbReference>
<dbReference type="InterPro" id="IPR006685">
    <property type="entry name" value="MscS_channel_2nd"/>
</dbReference>
<dbReference type="InterPro" id="IPR010920">
    <property type="entry name" value="LSM_dom_sf"/>
</dbReference>
<evidence type="ECO:0000256" key="5">
    <source>
        <dbReference type="ARBA" id="ARBA00022989"/>
    </source>
</evidence>
<comment type="caution">
    <text evidence="7">Lacks conserved residue(s) required for the propagation of feature annotation.</text>
</comment>
<evidence type="ECO:0000256" key="2">
    <source>
        <dbReference type="ARBA" id="ARBA00008017"/>
    </source>
</evidence>
<dbReference type="SUPFAM" id="SSF50182">
    <property type="entry name" value="Sm-like ribonucleoproteins"/>
    <property type="match status" value="1"/>
</dbReference>
<dbReference type="InterPro" id="IPR049278">
    <property type="entry name" value="MS_channel_C"/>
</dbReference>
<keyword evidence="6 7" id="KW-0472">Membrane</keyword>
<protein>
    <recommendedName>
        <fullName evidence="7">Small-conductance mechanosensitive channel</fullName>
    </recommendedName>
</protein>
<keyword evidence="12" id="KW-1185">Reference proteome</keyword>
<reference evidence="11 12" key="1">
    <citation type="submission" date="2024-07" db="EMBL/GenBank/DDBJ databases">
        <title>Genomes of novel Serratia strains from suburban soil.</title>
        <authorList>
            <person name="Markert E.X."/>
            <person name="Severe K."/>
            <person name="Severe L."/>
            <person name="Twing K.I."/>
            <person name="Ward L.M."/>
        </authorList>
    </citation>
    <scope>NUCLEOTIDE SEQUENCE [LARGE SCALE GENOMIC DNA]</scope>
    <source>
        <strain evidence="11 12">3C-UT</strain>
    </source>
</reference>
<feature type="transmembrane region" description="Helical" evidence="7">
    <location>
        <begin position="96"/>
        <end position="125"/>
    </location>
</feature>
<evidence type="ECO:0000256" key="4">
    <source>
        <dbReference type="ARBA" id="ARBA00022692"/>
    </source>
</evidence>
<dbReference type="SUPFAM" id="SSF82689">
    <property type="entry name" value="Mechanosensitive channel protein MscS (YggB), C-terminal domain"/>
    <property type="match status" value="1"/>
</dbReference>
<name>A0ABV3UJF7_9GAMM</name>
<dbReference type="SUPFAM" id="SSF82861">
    <property type="entry name" value="Mechanosensitive channel protein MscS (YggB), transmembrane region"/>
    <property type="match status" value="1"/>
</dbReference>
<dbReference type="Gene3D" id="3.30.70.100">
    <property type="match status" value="1"/>
</dbReference>
<dbReference type="Pfam" id="PF05552">
    <property type="entry name" value="MS_channel_1st_1"/>
    <property type="match status" value="1"/>
</dbReference>
<dbReference type="InterPro" id="IPR008910">
    <property type="entry name" value="MSC_TM_helix"/>
</dbReference>
<organism evidence="11 12">
    <name type="scientific">Serratia quinivorans</name>
    <dbReference type="NCBI Taxonomy" id="137545"/>
    <lineage>
        <taxon>Bacteria</taxon>
        <taxon>Pseudomonadati</taxon>
        <taxon>Pseudomonadota</taxon>
        <taxon>Gammaproteobacteria</taxon>
        <taxon>Enterobacterales</taxon>
        <taxon>Yersiniaceae</taxon>
        <taxon>Serratia</taxon>
    </lineage>
</organism>
<keyword evidence="3" id="KW-1003">Cell membrane</keyword>
<feature type="transmembrane region" description="Helical" evidence="7">
    <location>
        <begin position="23"/>
        <end position="45"/>
    </location>
</feature>
<keyword evidence="4 7" id="KW-0812">Transmembrane</keyword>
<evidence type="ECO:0000256" key="7">
    <source>
        <dbReference type="RuleBase" id="RU369025"/>
    </source>
</evidence>
<feature type="transmembrane region" description="Helical" evidence="7">
    <location>
        <begin position="65"/>
        <end position="84"/>
    </location>
</feature>
<comment type="caution">
    <text evidence="11">The sequence shown here is derived from an EMBL/GenBank/DDBJ whole genome shotgun (WGS) entry which is preliminary data.</text>
</comment>
<evidence type="ECO:0000313" key="12">
    <source>
        <dbReference type="Proteomes" id="UP001558101"/>
    </source>
</evidence>
<keyword evidence="5 7" id="KW-1133">Transmembrane helix</keyword>
<accession>A0ABV3UJF7</accession>
<sequence>MVQIKAVTELEQLESWVGQHETLILQGVISVIGAIIIIFLGFTVARLASAGLQRLLTKRKVDKTVIQFSATLLRYSVIAFASVAALGRVGVETSSIIAVIGAAGLAIGLALQGSLANFAAGILLVSLRPFKAGEYVDLGGVAGAVEEVHIFSTTLRMPDNKVVVIPNGKIIGGNIINYSRHQHRRVDLVVGVAYDTEVSQVKSVLSRVVSADPRILHHLGNTIRLNEMAASSLNYVVRVWTSNANYWEVYYDLLENIKTALDEHQIGIPYPQLDVHLYQAS</sequence>
<dbReference type="InterPro" id="IPR023408">
    <property type="entry name" value="MscS_beta-dom_sf"/>
</dbReference>
<dbReference type="PANTHER" id="PTHR30221:SF1">
    <property type="entry name" value="SMALL-CONDUCTANCE MECHANOSENSITIVE CHANNEL"/>
    <property type="match status" value="1"/>
</dbReference>
<evidence type="ECO:0000259" key="8">
    <source>
        <dbReference type="Pfam" id="PF00924"/>
    </source>
</evidence>
<keyword evidence="7" id="KW-0406">Ion transport</keyword>
<comment type="function">
    <text evidence="7">Mechanosensitive channel that participates in the regulation of osmotic pressure changes within the cell, opening in response to stretch forces in the membrane lipid bilayer, without the need for other proteins. Contributes to normal resistance to hypoosmotic shock. Forms an ion channel of 1.0 nanosiemens conductance with a slight preference for anions.</text>
</comment>
<dbReference type="EMBL" id="JBFQXQ010000001">
    <property type="protein sequence ID" value="MEX3173448.1"/>
    <property type="molecule type" value="Genomic_DNA"/>
</dbReference>
<dbReference type="NCBIfam" id="NF007662">
    <property type="entry name" value="PRK10334.1"/>
    <property type="match status" value="1"/>
</dbReference>
<feature type="domain" description="Mechanosensitive ion channel MscS" evidence="8">
    <location>
        <begin position="114"/>
        <end position="180"/>
    </location>
</feature>